<dbReference type="GO" id="GO:0061503">
    <property type="term" value="F:tRNA threonylcarbamoyladenosine dehydratase"/>
    <property type="evidence" value="ECO:0007669"/>
    <property type="project" value="TreeGrafter"/>
</dbReference>
<dbReference type="EMBL" id="JAPDNT010000019">
    <property type="protein sequence ID" value="MCW3476419.1"/>
    <property type="molecule type" value="Genomic_DNA"/>
</dbReference>
<gene>
    <name evidence="2" type="ORF">OL599_17800</name>
</gene>
<protein>
    <submittedName>
        <fullName evidence="2">ThiF family adenylyltransferase</fullName>
    </submittedName>
</protein>
<dbReference type="Pfam" id="PF00899">
    <property type="entry name" value="ThiF"/>
    <property type="match status" value="1"/>
</dbReference>
<dbReference type="SUPFAM" id="SSF69572">
    <property type="entry name" value="Activating enzymes of the ubiquitin-like proteins"/>
    <property type="match status" value="1"/>
</dbReference>
<keyword evidence="2" id="KW-0548">Nucleotidyltransferase</keyword>
<dbReference type="GO" id="GO:0016779">
    <property type="term" value="F:nucleotidyltransferase activity"/>
    <property type="evidence" value="ECO:0007669"/>
    <property type="project" value="UniProtKB-KW"/>
</dbReference>
<reference evidence="2" key="1">
    <citation type="submission" date="2022-09" db="EMBL/GenBank/DDBJ databases">
        <title>Rhodovastum sp. nov. RN2-1 isolated from soil in Seongnam, South Korea.</title>
        <authorList>
            <person name="Le N.T."/>
        </authorList>
    </citation>
    <scope>NUCLEOTIDE SEQUENCE</scope>
    <source>
        <strain evidence="2">RN2-1</strain>
    </source>
</reference>
<dbReference type="Proteomes" id="UP001165679">
    <property type="component" value="Unassembled WGS sequence"/>
</dbReference>
<evidence type="ECO:0000313" key="2">
    <source>
        <dbReference type="EMBL" id="MCW3476419.1"/>
    </source>
</evidence>
<dbReference type="GO" id="GO:0016491">
    <property type="term" value="F:oxidoreductase activity"/>
    <property type="evidence" value="ECO:0007669"/>
    <property type="project" value="InterPro"/>
</dbReference>
<reference evidence="2" key="2">
    <citation type="submission" date="2022-10" db="EMBL/GenBank/DDBJ databases">
        <authorList>
            <person name="Trinh H.N."/>
        </authorList>
    </citation>
    <scope>NUCLEOTIDE SEQUENCE</scope>
    <source>
        <strain evidence="2">RN2-1</strain>
    </source>
</reference>
<name>A0AA42CFC0_9PROT</name>
<dbReference type="GO" id="GO:0061504">
    <property type="term" value="P:cyclic threonylcarbamoyladenosine biosynthetic process"/>
    <property type="evidence" value="ECO:0007669"/>
    <property type="project" value="TreeGrafter"/>
</dbReference>
<dbReference type="InterPro" id="IPR000594">
    <property type="entry name" value="ThiF_NAD_FAD-bd"/>
</dbReference>
<feature type="domain" description="THIF-type NAD/FAD binding fold" evidence="1">
    <location>
        <begin position="13"/>
        <end position="259"/>
    </location>
</feature>
<accession>A0AA42CFC0</accession>
<dbReference type="CDD" id="cd01483">
    <property type="entry name" value="E1_enzyme_family"/>
    <property type="match status" value="1"/>
</dbReference>
<sequence>MIQPGFSYDAAFDRNIGWLTEGEQQALRARRVAIAGMGGVGGIHLLTLARFGVGAFNISDLDRFELANFNRQVGATMATLGRPKVDAVAEMALSINPELRLKRFDKGIWPDNIDAFLDGVDLFVDGFDFFQLEVRSLVFARCAELGIPALTAAPIGMGTSFLVFVPGGMTFEQYFRFAGQSKSEQYLRFLLGFTPRALHRTYLADPTRVDLEGQRGPSTGAACALCAGVAAVEGVKLLLRRGGVRPAPYHHHYDAYRGKLVVTRHPRGNAGPLQQVKLFIGRRVFAAMSRRAVAPGAEPAVRTPLEEILHMARWAPSGDNVQPWRFQILDDSRVRVLLGDKAGANVYEYRDGEPTLLAGGTLLESLRIAASAWGRITDWRYEGGENGRHHILVTLTPNDAVSPDPLAAELSLRSVDRRRFRTRRLTMQEKAALEASLAGELAVDWHEPARQRWRMASLGARATDIRLRTPEAYPVHRDMIDWERDLSPTGIPAGAVGMNKASLAIMRWAMRGWGRLKLLNRLGATLSTAIELDYIPALSSAAFFTLRFPDGRPAPAQRADRLLRAGQAIQRFWLTASRLGLALQPSIAPLIFGHYGATATPFTADAGIRGKAAALAAALRAAFGQKADQLVFMGRLGEPFRRLPKCRSVRRPIAELQAAGDG</sequence>
<keyword evidence="3" id="KW-1185">Reference proteome</keyword>
<dbReference type="SUPFAM" id="SSF55469">
    <property type="entry name" value="FMN-dependent nitroreductase-like"/>
    <property type="match status" value="1"/>
</dbReference>
<dbReference type="GO" id="GO:0008641">
    <property type="term" value="F:ubiquitin-like modifier activating enzyme activity"/>
    <property type="evidence" value="ECO:0007669"/>
    <property type="project" value="InterPro"/>
</dbReference>
<dbReference type="PANTHER" id="PTHR43267">
    <property type="entry name" value="TRNA THREONYLCARBAMOYLADENOSINE DEHYDRATASE"/>
    <property type="match status" value="1"/>
</dbReference>
<dbReference type="NCBIfam" id="NF006077">
    <property type="entry name" value="PRK08223.1"/>
    <property type="match status" value="1"/>
</dbReference>
<evidence type="ECO:0000313" key="3">
    <source>
        <dbReference type="Proteomes" id="UP001165679"/>
    </source>
</evidence>
<dbReference type="InterPro" id="IPR045886">
    <property type="entry name" value="ThiF/MoeB/HesA"/>
</dbReference>
<dbReference type="RefSeq" id="WP_264715209.1">
    <property type="nucleotide sequence ID" value="NZ_JAPDNT010000019.1"/>
</dbReference>
<dbReference type="Gene3D" id="3.40.109.10">
    <property type="entry name" value="NADH Oxidase"/>
    <property type="match status" value="2"/>
</dbReference>
<dbReference type="PANTHER" id="PTHR43267:SF1">
    <property type="entry name" value="TRNA THREONYLCARBAMOYLADENOSINE DEHYDRATASE"/>
    <property type="match status" value="1"/>
</dbReference>
<dbReference type="AlphaFoldDB" id="A0AA42CFC0"/>
<dbReference type="Gene3D" id="3.40.50.720">
    <property type="entry name" value="NAD(P)-binding Rossmann-like Domain"/>
    <property type="match status" value="1"/>
</dbReference>
<comment type="caution">
    <text evidence="2">The sequence shown here is derived from an EMBL/GenBank/DDBJ whole genome shotgun (WGS) entry which is preliminary data.</text>
</comment>
<dbReference type="InterPro" id="IPR035985">
    <property type="entry name" value="Ubiquitin-activating_enz"/>
</dbReference>
<keyword evidence="2" id="KW-0808">Transferase</keyword>
<dbReference type="InterPro" id="IPR000415">
    <property type="entry name" value="Nitroreductase-like"/>
</dbReference>
<evidence type="ECO:0000259" key="1">
    <source>
        <dbReference type="Pfam" id="PF00899"/>
    </source>
</evidence>
<proteinExistence type="predicted"/>
<organism evidence="2 3">
    <name type="scientific">Limobrevibacterium gyesilva</name>
    <dbReference type="NCBI Taxonomy" id="2991712"/>
    <lineage>
        <taxon>Bacteria</taxon>
        <taxon>Pseudomonadati</taxon>
        <taxon>Pseudomonadota</taxon>
        <taxon>Alphaproteobacteria</taxon>
        <taxon>Acetobacterales</taxon>
        <taxon>Acetobacteraceae</taxon>
        <taxon>Limobrevibacterium</taxon>
    </lineage>
</organism>